<dbReference type="EMBL" id="KI392979">
    <property type="protein sequence ID" value="ERN09995.1"/>
    <property type="molecule type" value="Genomic_DNA"/>
</dbReference>
<accession>W1PRW2</accession>
<dbReference type="HOGENOM" id="CLU_1697875_0_0_1"/>
<reference evidence="3" key="1">
    <citation type="journal article" date="2013" name="Science">
        <title>The Amborella genome and the evolution of flowering plants.</title>
        <authorList>
            <consortium name="Amborella Genome Project"/>
        </authorList>
    </citation>
    <scope>NUCLEOTIDE SEQUENCE [LARGE SCALE GENOMIC DNA]</scope>
</reference>
<dbReference type="AlphaFoldDB" id="W1PRW2"/>
<evidence type="ECO:0000256" key="1">
    <source>
        <dbReference type="SAM" id="MobiDB-lite"/>
    </source>
</evidence>
<gene>
    <name evidence="2" type="ORF">AMTR_s00013p00226850</name>
</gene>
<keyword evidence="3" id="KW-1185">Reference proteome</keyword>
<protein>
    <submittedName>
        <fullName evidence="2">Uncharacterized protein</fullName>
    </submittedName>
</protein>
<evidence type="ECO:0000313" key="2">
    <source>
        <dbReference type="EMBL" id="ERN09995.1"/>
    </source>
</evidence>
<evidence type="ECO:0000313" key="3">
    <source>
        <dbReference type="Proteomes" id="UP000017836"/>
    </source>
</evidence>
<dbReference type="Proteomes" id="UP000017836">
    <property type="component" value="Unassembled WGS sequence"/>
</dbReference>
<name>W1PRW2_AMBTC</name>
<sequence length="155" mass="17234">MSEEDRLFNFVFGLQSWAQAELRRQGVWDLPTAMAAAEGLTDLNLHRVVESNREGGPSRANGEKMARDRCGGNHRVRDCLQKQTLNAVNLVQEDEGTQVQLGSLNLMNAMQLSSTKEQDWEETKLCVRVEELDSEESSDDSSGAIKRAPSVVRVG</sequence>
<proteinExistence type="predicted"/>
<dbReference type="Gramene" id="ERN09995">
    <property type="protein sequence ID" value="ERN09995"/>
    <property type="gene ID" value="AMTR_s00013p00226850"/>
</dbReference>
<feature type="region of interest" description="Disordered" evidence="1">
    <location>
        <begin position="131"/>
        <end position="155"/>
    </location>
</feature>
<organism evidence="2 3">
    <name type="scientific">Amborella trichopoda</name>
    <dbReference type="NCBI Taxonomy" id="13333"/>
    <lineage>
        <taxon>Eukaryota</taxon>
        <taxon>Viridiplantae</taxon>
        <taxon>Streptophyta</taxon>
        <taxon>Embryophyta</taxon>
        <taxon>Tracheophyta</taxon>
        <taxon>Spermatophyta</taxon>
        <taxon>Magnoliopsida</taxon>
        <taxon>Amborellales</taxon>
        <taxon>Amborellaceae</taxon>
        <taxon>Amborella</taxon>
    </lineage>
</organism>